<reference evidence="1 2" key="1">
    <citation type="submission" date="2023-02" db="EMBL/GenBank/DDBJ databases">
        <title>LHISI_Scaffold_Assembly.</title>
        <authorList>
            <person name="Stuart O.P."/>
            <person name="Cleave R."/>
            <person name="Magrath M.J.L."/>
            <person name="Mikheyev A.S."/>
        </authorList>
    </citation>
    <scope>NUCLEOTIDE SEQUENCE [LARGE SCALE GENOMIC DNA]</scope>
    <source>
        <strain evidence="1">Daus_M_001</strain>
        <tissue evidence="1">Leg muscle</tissue>
    </source>
</reference>
<evidence type="ECO:0000313" key="2">
    <source>
        <dbReference type="Proteomes" id="UP001159363"/>
    </source>
</evidence>
<comment type="caution">
    <text evidence="1">The sequence shown here is derived from an EMBL/GenBank/DDBJ whole genome shotgun (WGS) entry which is preliminary data.</text>
</comment>
<evidence type="ECO:0000313" key="1">
    <source>
        <dbReference type="EMBL" id="KAJ8884581.1"/>
    </source>
</evidence>
<name>A0ABQ9HJP7_9NEOP</name>
<organism evidence="1 2">
    <name type="scientific">Dryococelus australis</name>
    <dbReference type="NCBI Taxonomy" id="614101"/>
    <lineage>
        <taxon>Eukaryota</taxon>
        <taxon>Metazoa</taxon>
        <taxon>Ecdysozoa</taxon>
        <taxon>Arthropoda</taxon>
        <taxon>Hexapoda</taxon>
        <taxon>Insecta</taxon>
        <taxon>Pterygota</taxon>
        <taxon>Neoptera</taxon>
        <taxon>Polyneoptera</taxon>
        <taxon>Phasmatodea</taxon>
        <taxon>Verophasmatodea</taxon>
        <taxon>Anareolatae</taxon>
        <taxon>Phasmatidae</taxon>
        <taxon>Eurycanthinae</taxon>
        <taxon>Dryococelus</taxon>
    </lineage>
</organism>
<keyword evidence="2" id="KW-1185">Reference proteome</keyword>
<protein>
    <submittedName>
        <fullName evidence="1">Uncharacterized protein</fullName>
    </submittedName>
</protein>
<accession>A0ABQ9HJP7</accession>
<gene>
    <name evidence="1" type="ORF">PR048_016438</name>
</gene>
<dbReference type="EMBL" id="JARBHB010000005">
    <property type="protein sequence ID" value="KAJ8884581.1"/>
    <property type="molecule type" value="Genomic_DNA"/>
</dbReference>
<sequence length="819" mass="89377">MTPKISRLDYFPCIDIGLPDRPNCNIVDDFTVWTVTIDDVKYNPSMLDTAPACGMQLHGQKHLARCGGSSSWPRRLEVRILNVVAGRIGQRRGRFSELSRVLIPTRANHARFPTVSISVFASGNRAGRYRWPVGFLGDLPFPPSLHSGTAPYSPRLTLVDFDDLVVMGRPHLSTSHACCRLVGSKDLPHGIHSEPAAGELPLKTSQAGPRRLLVLVRRWGRGKARRGESRRRASRPDGRPRARMYDCRTPFLLGAARVPRLANYRKAVDALNEPLDAKRTLRRAGCSRADFPDYSLTRQQNGVAYQQHVANQRLITYLPADHSANREHAVASQTRCLVTRAVYSQSANRYAHIKGTARACDACSLLCDNYEFIVCCKPTNLSNTATGAERLTCPPPTKANRVQFPAESLPDFCMCESCRSMPLVGGFSRGSPVLPRPFIPALLHTHLNQPLNHPYCKPPFTNSDTCVNICCFAFLSNRLRSLSQAWSPVDARCPEADRPTIVGRCASHPDYCGTVAAGVSTGPTHAPLKTRQGSGLCLDMVEAVLATRAVCGMQFSCWNSGSGILAINGRIWRHRNMDPHGAGHIACRGESVLLDGEIGIFIWDPPHTGAMIISPHDEAALTTKHQTSPVSVCGVPHCSGLSPLQTEPPLLHNGSTHNGRWGSGFTSGRHREKLSWDTGVLTLASIVERVTSDPSASALDSMARTIHMGGYTAIDYSAVFSPIVRSLSKSANCMNVDIAPEIAILLADQTVSLRTSGKARCEMRTTYLSLLSSNEEVAKRHNSLATTLALCHATPGPWQRAVAMAEATRPSEKPTSHAI</sequence>
<dbReference type="Proteomes" id="UP001159363">
    <property type="component" value="Chromosome 4"/>
</dbReference>
<proteinExistence type="predicted"/>